<reference evidence="1 2" key="1">
    <citation type="submission" date="2023-03" db="EMBL/GenBank/DDBJ databases">
        <title>WGS of Gossypium arboreum.</title>
        <authorList>
            <person name="Yu D."/>
        </authorList>
    </citation>
    <scope>NUCLEOTIDE SEQUENCE [LARGE SCALE GENOMIC DNA]</scope>
    <source>
        <tissue evidence="1">Leaf</tissue>
    </source>
</reference>
<comment type="caution">
    <text evidence="1">The sequence shown here is derived from an EMBL/GenBank/DDBJ whole genome shotgun (WGS) entry which is preliminary data.</text>
</comment>
<accession>A0ABR0N5E6</accession>
<proteinExistence type="predicted"/>
<keyword evidence="2" id="KW-1185">Reference proteome</keyword>
<dbReference type="Proteomes" id="UP001358586">
    <property type="component" value="Chromosome 11"/>
</dbReference>
<name>A0ABR0N5E6_GOSAR</name>
<protein>
    <submittedName>
        <fullName evidence="1">Uncharacterized protein</fullName>
    </submittedName>
</protein>
<gene>
    <name evidence="1" type="ORF">PVK06_040191</name>
</gene>
<evidence type="ECO:0000313" key="1">
    <source>
        <dbReference type="EMBL" id="KAK5785590.1"/>
    </source>
</evidence>
<organism evidence="1 2">
    <name type="scientific">Gossypium arboreum</name>
    <name type="common">Tree cotton</name>
    <name type="synonym">Gossypium nanking</name>
    <dbReference type="NCBI Taxonomy" id="29729"/>
    <lineage>
        <taxon>Eukaryota</taxon>
        <taxon>Viridiplantae</taxon>
        <taxon>Streptophyta</taxon>
        <taxon>Embryophyta</taxon>
        <taxon>Tracheophyta</taxon>
        <taxon>Spermatophyta</taxon>
        <taxon>Magnoliopsida</taxon>
        <taxon>eudicotyledons</taxon>
        <taxon>Gunneridae</taxon>
        <taxon>Pentapetalae</taxon>
        <taxon>rosids</taxon>
        <taxon>malvids</taxon>
        <taxon>Malvales</taxon>
        <taxon>Malvaceae</taxon>
        <taxon>Malvoideae</taxon>
        <taxon>Gossypium</taxon>
    </lineage>
</organism>
<evidence type="ECO:0000313" key="2">
    <source>
        <dbReference type="Proteomes" id="UP001358586"/>
    </source>
</evidence>
<dbReference type="EMBL" id="JARKNE010000011">
    <property type="protein sequence ID" value="KAK5785590.1"/>
    <property type="molecule type" value="Genomic_DNA"/>
</dbReference>
<sequence length="82" mass="8927">MSLVFPLSLLVDGSVGLQSKIRDSPRADKEPLELSLGPITRAQTKSFKEAVSDLVDQLWGETIVGHIECSWTSSPSMPCNLL</sequence>